<comment type="similarity">
    <text evidence="3">Belongs to the HARBI1 family.</text>
</comment>
<comment type="cofactor">
    <cofactor evidence="1">
        <name>a divalent metal cation</name>
        <dbReference type="ChEBI" id="CHEBI:60240"/>
    </cofactor>
</comment>
<evidence type="ECO:0000256" key="7">
    <source>
        <dbReference type="ARBA" id="ARBA00023242"/>
    </source>
</evidence>
<dbReference type="GO" id="GO:0016787">
    <property type="term" value="F:hydrolase activity"/>
    <property type="evidence" value="ECO:0007669"/>
    <property type="project" value="UniProtKB-KW"/>
</dbReference>
<evidence type="ECO:0000259" key="9">
    <source>
        <dbReference type="Pfam" id="PF13359"/>
    </source>
</evidence>
<feature type="non-terminal residue" evidence="10">
    <location>
        <position position="398"/>
    </location>
</feature>
<keyword evidence="4" id="KW-0540">Nuclease</keyword>
<evidence type="ECO:0000256" key="5">
    <source>
        <dbReference type="ARBA" id="ARBA00022723"/>
    </source>
</evidence>
<dbReference type="PANTHER" id="PTHR22930">
    <property type="match status" value="1"/>
</dbReference>
<evidence type="ECO:0000256" key="8">
    <source>
        <dbReference type="SAM" id="MobiDB-lite"/>
    </source>
</evidence>
<evidence type="ECO:0000313" key="10">
    <source>
        <dbReference type="EMBL" id="KAF0712579.1"/>
    </source>
</evidence>
<dbReference type="GO" id="GO:0046872">
    <property type="term" value="F:metal ion binding"/>
    <property type="evidence" value="ECO:0007669"/>
    <property type="project" value="UniProtKB-KW"/>
</dbReference>
<proteinExistence type="inferred from homology"/>
<sequence>FGHTERGLSRRSAVADCRGGQRSGDATHHASDEEQLLLLLALQNKRKRRCWVHEINTKKKSFGEYHRLCIELQSHEDRFFQYFRMSRECFEELHDLVKENISKLPTNWREPIEYLATGDSHQSIAFSFRTGRSTVSKIIKEVCQEIWNNLHPTYLPAPTEQIWNEAVEGFSKVWGFPNCLGSIDGKHIKVKCPSNSGSSYFCYKNFFSIVLLAVVDPFYKFMVVDIGSYGRHSDSTIFENSAFFQQYIDGKTILPSKPLPGTDNPVPHVFIGDEGFALQTYLMRPYPKATMISDVKKKKFNMRLSRARRVVENAFGILAMKWRVFLRSIETDVKTAECIVKAACCLHNYIMIKNNNTFIESEEQTETIRALSDMRSTNRRTNTAAFEIREQFASYFNK</sequence>
<dbReference type="GO" id="GO:0004518">
    <property type="term" value="F:nuclease activity"/>
    <property type="evidence" value="ECO:0007669"/>
    <property type="project" value="UniProtKB-KW"/>
</dbReference>
<feature type="non-terminal residue" evidence="10">
    <location>
        <position position="1"/>
    </location>
</feature>
<gene>
    <name evidence="10" type="ORF">FWK35_00033878</name>
</gene>
<evidence type="ECO:0000256" key="3">
    <source>
        <dbReference type="ARBA" id="ARBA00006958"/>
    </source>
</evidence>
<feature type="domain" description="DDE Tnp4" evidence="9">
    <location>
        <begin position="183"/>
        <end position="348"/>
    </location>
</feature>
<reference evidence="10 11" key="1">
    <citation type="submission" date="2019-08" db="EMBL/GenBank/DDBJ databases">
        <title>Whole genome of Aphis craccivora.</title>
        <authorList>
            <person name="Voronova N.V."/>
            <person name="Shulinski R.S."/>
            <person name="Bandarenka Y.V."/>
            <person name="Zhorov D.G."/>
            <person name="Warner D."/>
        </authorList>
    </citation>
    <scope>NUCLEOTIDE SEQUENCE [LARGE SCALE GENOMIC DNA]</scope>
    <source>
        <strain evidence="10">180601</strain>
        <tissue evidence="10">Whole Body</tissue>
    </source>
</reference>
<comment type="caution">
    <text evidence="10">The sequence shown here is derived from an EMBL/GenBank/DDBJ whole genome shotgun (WGS) entry which is preliminary data.</text>
</comment>
<dbReference type="EMBL" id="VUJU01010879">
    <property type="protein sequence ID" value="KAF0712579.1"/>
    <property type="molecule type" value="Genomic_DNA"/>
</dbReference>
<comment type="subcellular location">
    <subcellularLocation>
        <location evidence="2">Nucleus</location>
    </subcellularLocation>
</comment>
<dbReference type="GO" id="GO:0005634">
    <property type="term" value="C:nucleus"/>
    <property type="evidence" value="ECO:0007669"/>
    <property type="project" value="UniProtKB-SubCell"/>
</dbReference>
<dbReference type="PANTHER" id="PTHR22930:SF269">
    <property type="entry name" value="NUCLEASE HARBI1-LIKE PROTEIN"/>
    <property type="match status" value="1"/>
</dbReference>
<protein>
    <submittedName>
        <fullName evidence="10">Protein ALP1-like</fullName>
    </submittedName>
</protein>
<accession>A0A6G0VX18</accession>
<dbReference type="Pfam" id="PF13359">
    <property type="entry name" value="DDE_Tnp_4"/>
    <property type="match status" value="1"/>
</dbReference>
<keyword evidence="7" id="KW-0539">Nucleus</keyword>
<evidence type="ECO:0000256" key="6">
    <source>
        <dbReference type="ARBA" id="ARBA00022801"/>
    </source>
</evidence>
<evidence type="ECO:0000313" key="11">
    <source>
        <dbReference type="Proteomes" id="UP000478052"/>
    </source>
</evidence>
<evidence type="ECO:0000256" key="1">
    <source>
        <dbReference type="ARBA" id="ARBA00001968"/>
    </source>
</evidence>
<keyword evidence="5" id="KW-0479">Metal-binding</keyword>
<keyword evidence="6" id="KW-0378">Hydrolase</keyword>
<feature type="region of interest" description="Disordered" evidence="8">
    <location>
        <begin position="1"/>
        <end position="29"/>
    </location>
</feature>
<dbReference type="AlphaFoldDB" id="A0A6G0VX18"/>
<dbReference type="OrthoDB" id="2668416at2759"/>
<evidence type="ECO:0000256" key="4">
    <source>
        <dbReference type="ARBA" id="ARBA00022722"/>
    </source>
</evidence>
<dbReference type="Proteomes" id="UP000478052">
    <property type="component" value="Unassembled WGS sequence"/>
</dbReference>
<dbReference type="InterPro" id="IPR045249">
    <property type="entry name" value="HARBI1-like"/>
</dbReference>
<dbReference type="InterPro" id="IPR027806">
    <property type="entry name" value="HARBI1_dom"/>
</dbReference>
<keyword evidence="11" id="KW-1185">Reference proteome</keyword>
<organism evidence="10 11">
    <name type="scientific">Aphis craccivora</name>
    <name type="common">Cowpea aphid</name>
    <dbReference type="NCBI Taxonomy" id="307492"/>
    <lineage>
        <taxon>Eukaryota</taxon>
        <taxon>Metazoa</taxon>
        <taxon>Ecdysozoa</taxon>
        <taxon>Arthropoda</taxon>
        <taxon>Hexapoda</taxon>
        <taxon>Insecta</taxon>
        <taxon>Pterygota</taxon>
        <taxon>Neoptera</taxon>
        <taxon>Paraneoptera</taxon>
        <taxon>Hemiptera</taxon>
        <taxon>Sternorrhyncha</taxon>
        <taxon>Aphidomorpha</taxon>
        <taxon>Aphidoidea</taxon>
        <taxon>Aphididae</taxon>
        <taxon>Aphidini</taxon>
        <taxon>Aphis</taxon>
        <taxon>Aphis</taxon>
    </lineage>
</organism>
<name>A0A6G0VX18_APHCR</name>
<evidence type="ECO:0000256" key="2">
    <source>
        <dbReference type="ARBA" id="ARBA00004123"/>
    </source>
</evidence>